<evidence type="ECO:0000313" key="2">
    <source>
        <dbReference type="Proteomes" id="UP000324326"/>
    </source>
</evidence>
<dbReference type="Proteomes" id="UP000324326">
    <property type="component" value="Unassembled WGS sequence"/>
</dbReference>
<reference evidence="1 2" key="1">
    <citation type="submission" date="2018-08" db="EMBL/GenBank/DDBJ databases">
        <title>Bacillus phenotypic plasticity.</title>
        <authorList>
            <person name="Hurtado E."/>
        </authorList>
    </citation>
    <scope>NUCLEOTIDE SEQUENCE [LARGE SCALE GENOMIC DNA]</scope>
    <source>
        <strain evidence="1 2">427</strain>
    </source>
</reference>
<sequence length="129" mass="15463">MTLLLCKEQRKMGYFSLMVEFKERFLLRKSFFAIDEDSFVEMIYVVKEKETNHATPFIRNKVEGEILLTESREWAYKDFPNHLLAQRIKQDSEIEYEYLINDKQFQELKNVSDGNLLDINLCKVLKLNN</sequence>
<accession>A0A5M8RGF2</accession>
<dbReference type="AlphaFoldDB" id="A0A5M8RGF2"/>
<evidence type="ECO:0000313" key="1">
    <source>
        <dbReference type="EMBL" id="KAA6446921.1"/>
    </source>
</evidence>
<dbReference type="EMBL" id="QSND01000007">
    <property type="protein sequence ID" value="KAA6446921.1"/>
    <property type="molecule type" value="Genomic_DNA"/>
</dbReference>
<proteinExistence type="predicted"/>
<comment type="caution">
    <text evidence="1">The sequence shown here is derived from an EMBL/GenBank/DDBJ whole genome shotgun (WGS) entry which is preliminary data.</text>
</comment>
<dbReference type="RefSeq" id="WP_150149954.1">
    <property type="nucleotide sequence ID" value="NZ_QSND01000007.1"/>
</dbReference>
<name>A0A5M8RGF2_9BACI</name>
<gene>
    <name evidence="1" type="ORF">DX927_22990</name>
</gene>
<organism evidence="1 2">
    <name type="scientific">Bacillus swezeyi</name>
    <dbReference type="NCBI Taxonomy" id="1925020"/>
    <lineage>
        <taxon>Bacteria</taxon>
        <taxon>Bacillati</taxon>
        <taxon>Bacillota</taxon>
        <taxon>Bacilli</taxon>
        <taxon>Bacillales</taxon>
        <taxon>Bacillaceae</taxon>
        <taxon>Bacillus</taxon>
    </lineage>
</organism>
<protein>
    <submittedName>
        <fullName evidence="1">Uncharacterized protein</fullName>
    </submittedName>
</protein>